<dbReference type="InterPro" id="IPR029068">
    <property type="entry name" value="Glyas_Bleomycin-R_OHBP_Dase"/>
</dbReference>
<dbReference type="EMBL" id="CP002000">
    <property type="protein sequence ID" value="ADJ48845.1"/>
    <property type="molecule type" value="Genomic_DNA"/>
</dbReference>
<protein>
    <submittedName>
        <fullName evidence="1">Uncharacterized protein</fullName>
    </submittedName>
</protein>
<dbReference type="GeneID" id="92874778"/>
<name>A0A0H3DD47_AMYMU</name>
<reference evidence="1 2" key="1">
    <citation type="journal article" date="2010" name="Cell Res.">
        <title>Complete genome sequence of the rifamycin SV-producing Amycolatopsis mediterranei U32 revealed its genetic characteristics in phylogeny and metabolism.</title>
        <authorList>
            <person name="Zhao W."/>
            <person name="Zhong Y."/>
            <person name="Yuan H."/>
            <person name="Wang J."/>
            <person name="Zheng H."/>
            <person name="Wang Y."/>
            <person name="Cen X."/>
            <person name="Xu F."/>
            <person name="Bai J."/>
            <person name="Han X."/>
            <person name="Lu G."/>
            <person name="Zhu Y."/>
            <person name="Shao Z."/>
            <person name="Yan H."/>
            <person name="Li C."/>
            <person name="Peng N."/>
            <person name="Zhang Z."/>
            <person name="Zhang Y."/>
            <person name="Lin W."/>
            <person name="Fan Y."/>
            <person name="Qin Z."/>
            <person name="Hu Y."/>
            <person name="Zhu B."/>
            <person name="Wang S."/>
            <person name="Ding X."/>
            <person name="Zhao G.P."/>
        </authorList>
    </citation>
    <scope>NUCLEOTIDE SEQUENCE [LARGE SCALE GENOMIC DNA]</scope>
    <source>
        <strain evidence="2">U-32</strain>
    </source>
</reference>
<evidence type="ECO:0000313" key="1">
    <source>
        <dbReference type="EMBL" id="ADJ48845.1"/>
    </source>
</evidence>
<organism evidence="1 2">
    <name type="scientific">Amycolatopsis mediterranei (strain U-32)</name>
    <dbReference type="NCBI Taxonomy" id="749927"/>
    <lineage>
        <taxon>Bacteria</taxon>
        <taxon>Bacillati</taxon>
        <taxon>Actinomycetota</taxon>
        <taxon>Actinomycetes</taxon>
        <taxon>Pseudonocardiales</taxon>
        <taxon>Pseudonocardiaceae</taxon>
        <taxon>Amycolatopsis</taxon>
    </lineage>
</organism>
<dbReference type="PATRIC" id="fig|749927.5.peg.7413"/>
<dbReference type="Gene3D" id="3.10.180.10">
    <property type="entry name" value="2,3-Dihydroxybiphenyl 1,2-Dioxygenase, domain 1"/>
    <property type="match status" value="1"/>
</dbReference>
<sequence>MGGPLLQAAGDPLPADERGWPQHFRLGGEAVGQPAGAAEDVSRRQDLGGYLKLTHRSIVLTQQDDAQVNSCSFRVRRPQDVELFLQQLTRQEIESVELASGHEQGRGTAVRFLVPRW</sequence>
<dbReference type="KEGG" id="amd:AMED_7128"/>
<dbReference type="eggNOG" id="COG0346">
    <property type="taxonomic scope" value="Bacteria"/>
</dbReference>
<proteinExistence type="predicted"/>
<dbReference type="Proteomes" id="UP000000328">
    <property type="component" value="Chromosome"/>
</dbReference>
<gene>
    <name evidence="1" type="ordered locus">AMED_7128</name>
</gene>
<evidence type="ECO:0000313" key="2">
    <source>
        <dbReference type="Proteomes" id="UP000000328"/>
    </source>
</evidence>
<dbReference type="RefSeq" id="WP_013228890.1">
    <property type="nucleotide sequence ID" value="NC_014318.1"/>
</dbReference>
<dbReference type="AlphaFoldDB" id="A0A0H3DD47"/>
<accession>A0A0H3DD47</accession>
<dbReference type="HOGENOM" id="CLU_2079810_0_0_11"/>